<dbReference type="OrthoDB" id="270777at2157"/>
<dbReference type="InterPro" id="IPR058284">
    <property type="entry name" value="DUF7978"/>
</dbReference>
<dbReference type="RefSeq" id="WP_092923894.1">
    <property type="nucleotide sequence ID" value="NZ_FOYN01000005.1"/>
</dbReference>
<keyword evidence="4" id="KW-1185">Reference proteome</keyword>
<evidence type="ECO:0000313" key="4">
    <source>
        <dbReference type="Proteomes" id="UP000198932"/>
    </source>
</evidence>
<evidence type="ECO:0000256" key="1">
    <source>
        <dbReference type="SAM" id="Phobius"/>
    </source>
</evidence>
<dbReference type="Proteomes" id="UP000198932">
    <property type="component" value="Unassembled WGS sequence"/>
</dbReference>
<proteinExistence type="predicted"/>
<feature type="domain" description="DUF7978" evidence="2">
    <location>
        <begin position="10"/>
        <end position="196"/>
    </location>
</feature>
<dbReference type="AlphaFoldDB" id="A0A1I6HV10"/>
<feature type="transmembrane region" description="Helical" evidence="1">
    <location>
        <begin position="107"/>
        <end position="129"/>
    </location>
</feature>
<protein>
    <recommendedName>
        <fullName evidence="2">DUF7978 domain-containing protein</fullName>
    </recommendedName>
</protein>
<accession>A0A1I6HV10</accession>
<feature type="transmembrane region" description="Helical" evidence="1">
    <location>
        <begin position="175"/>
        <end position="198"/>
    </location>
</feature>
<dbReference type="EMBL" id="FOYN01000005">
    <property type="protein sequence ID" value="SFR58302.1"/>
    <property type="molecule type" value="Genomic_DNA"/>
</dbReference>
<keyword evidence="1" id="KW-0472">Membrane</keyword>
<name>A0A1I6HV10_HALSD</name>
<feature type="transmembrane region" description="Helical" evidence="1">
    <location>
        <begin position="23"/>
        <end position="43"/>
    </location>
</feature>
<organism evidence="3 4">
    <name type="scientific">Halorubrum sodomense</name>
    <dbReference type="NCBI Taxonomy" id="35743"/>
    <lineage>
        <taxon>Archaea</taxon>
        <taxon>Methanobacteriati</taxon>
        <taxon>Methanobacteriota</taxon>
        <taxon>Stenosarchaea group</taxon>
        <taxon>Halobacteria</taxon>
        <taxon>Halobacteriales</taxon>
        <taxon>Haloferacaceae</taxon>
        <taxon>Halorubrum</taxon>
    </lineage>
</organism>
<evidence type="ECO:0000313" key="3">
    <source>
        <dbReference type="EMBL" id="SFR58302.1"/>
    </source>
</evidence>
<evidence type="ECO:0000259" key="2">
    <source>
        <dbReference type="Pfam" id="PF25933"/>
    </source>
</evidence>
<keyword evidence="1" id="KW-1133">Transmembrane helix</keyword>
<keyword evidence="1" id="KW-0812">Transmembrane</keyword>
<reference evidence="4" key="1">
    <citation type="submission" date="2016-10" db="EMBL/GenBank/DDBJ databases">
        <authorList>
            <person name="Varghese N."/>
            <person name="Submissions S."/>
        </authorList>
    </citation>
    <scope>NUCLEOTIDE SEQUENCE [LARGE SCALE GENOMIC DNA]</scope>
    <source>
        <strain evidence="4">RD 26</strain>
    </source>
</reference>
<sequence length="200" mass="19915">MSSSPTGGTTATTGSNRNIAREALGGAVAGAAAYLLGYLSVYVTQSGRIEEGLSGLNFLAELFGGDPISAWQVSGWMFYNAHFVETVFPALFGGTSSRNILMEAEGAGFLLVVPPLLLLVAGLVAGRVAGADAPLDGVRSGALVAAGYLPLALVGAFLFRYAVGDGSVAPDVVTAVLLAGAVYPAAFGAIGGAGSSLLGD</sequence>
<feature type="transmembrane region" description="Helical" evidence="1">
    <location>
        <begin position="141"/>
        <end position="163"/>
    </location>
</feature>
<dbReference type="Pfam" id="PF25933">
    <property type="entry name" value="DUF7978"/>
    <property type="match status" value="1"/>
</dbReference>
<gene>
    <name evidence="3" type="ORF">SAMN04487937_2899</name>
</gene>